<protein>
    <recommendedName>
        <fullName evidence="3">Reverse transcriptase domain-containing protein</fullName>
    </recommendedName>
</protein>
<evidence type="ECO:0000313" key="1">
    <source>
        <dbReference type="EMBL" id="VDI62863.1"/>
    </source>
</evidence>
<dbReference type="Proteomes" id="UP000596742">
    <property type="component" value="Unassembled WGS sequence"/>
</dbReference>
<keyword evidence="2" id="KW-1185">Reference proteome</keyword>
<evidence type="ECO:0000313" key="2">
    <source>
        <dbReference type="Proteomes" id="UP000596742"/>
    </source>
</evidence>
<reference evidence="1" key="1">
    <citation type="submission" date="2018-11" db="EMBL/GenBank/DDBJ databases">
        <authorList>
            <person name="Alioto T."/>
            <person name="Alioto T."/>
        </authorList>
    </citation>
    <scope>NUCLEOTIDE SEQUENCE</scope>
</reference>
<dbReference type="EMBL" id="UYJE01008307">
    <property type="protein sequence ID" value="VDI62863.1"/>
    <property type="molecule type" value="Genomic_DNA"/>
</dbReference>
<dbReference type="OrthoDB" id="6141209at2759"/>
<dbReference type="AlphaFoldDB" id="A0A8B6GED7"/>
<sequence>MKALKTGKIPGPDGLSAEHFKLMPEELLTYIVQIVNLIFKDKDLPQETKEGVVSPVHKSGKDKLHPENYRGITVTNTFSTLIEGILKDRLEPKLLKVQSKLQRGFTEKNIVIEYRLYCICSSMTFTRRS</sequence>
<proteinExistence type="predicted"/>
<dbReference type="PANTHER" id="PTHR19446">
    <property type="entry name" value="REVERSE TRANSCRIPTASES"/>
    <property type="match status" value="1"/>
</dbReference>
<name>A0A8B6GED7_MYTGA</name>
<evidence type="ECO:0008006" key="3">
    <source>
        <dbReference type="Google" id="ProtNLM"/>
    </source>
</evidence>
<gene>
    <name evidence="1" type="ORF">MGAL_10B080168</name>
</gene>
<organism evidence="1 2">
    <name type="scientific">Mytilus galloprovincialis</name>
    <name type="common">Mediterranean mussel</name>
    <dbReference type="NCBI Taxonomy" id="29158"/>
    <lineage>
        <taxon>Eukaryota</taxon>
        <taxon>Metazoa</taxon>
        <taxon>Spiralia</taxon>
        <taxon>Lophotrochozoa</taxon>
        <taxon>Mollusca</taxon>
        <taxon>Bivalvia</taxon>
        <taxon>Autobranchia</taxon>
        <taxon>Pteriomorphia</taxon>
        <taxon>Mytilida</taxon>
        <taxon>Mytiloidea</taxon>
        <taxon>Mytilidae</taxon>
        <taxon>Mytilinae</taxon>
        <taxon>Mytilus</taxon>
    </lineage>
</organism>
<comment type="caution">
    <text evidence="1">The sequence shown here is derived from an EMBL/GenBank/DDBJ whole genome shotgun (WGS) entry which is preliminary data.</text>
</comment>
<accession>A0A8B6GED7</accession>